<evidence type="ECO:0000313" key="2">
    <source>
        <dbReference type="Proteomes" id="UP000233469"/>
    </source>
</evidence>
<dbReference type="PANTHER" id="PTHR46579">
    <property type="entry name" value="F5/8 TYPE C DOMAIN-CONTAINING PROTEIN-RELATED"/>
    <property type="match status" value="1"/>
</dbReference>
<dbReference type="Proteomes" id="UP000233469">
    <property type="component" value="Unassembled WGS sequence"/>
</dbReference>
<dbReference type="AlphaFoldDB" id="A0A2N1MN14"/>
<evidence type="ECO:0000313" key="1">
    <source>
        <dbReference type="EMBL" id="PKK63025.1"/>
    </source>
</evidence>
<dbReference type="VEuPathDB" id="FungiDB:FUN_000713"/>
<evidence type="ECO:0008006" key="3">
    <source>
        <dbReference type="Google" id="ProtNLM"/>
    </source>
</evidence>
<reference evidence="1 2" key="1">
    <citation type="submission" date="2016-04" db="EMBL/GenBank/DDBJ databases">
        <title>Genome analyses suggest a sexual origin of heterokaryosis in a supposedly ancient asexual fungus.</title>
        <authorList>
            <person name="Ropars J."/>
            <person name="Sedzielewska K."/>
            <person name="Noel J."/>
            <person name="Charron P."/>
            <person name="Farinelli L."/>
            <person name="Marton T."/>
            <person name="Kruger M."/>
            <person name="Pelin A."/>
            <person name="Brachmann A."/>
            <person name="Corradi N."/>
        </authorList>
    </citation>
    <scope>NUCLEOTIDE SEQUENCE [LARGE SCALE GENOMIC DNA]</scope>
    <source>
        <strain evidence="1 2">C2</strain>
    </source>
</reference>
<gene>
    <name evidence="1" type="ORF">RhiirC2_717271</name>
</gene>
<name>A0A2N1MN14_9GLOM</name>
<comment type="caution">
    <text evidence="1">The sequence shown here is derived from an EMBL/GenBank/DDBJ whole genome shotgun (WGS) entry which is preliminary data.</text>
</comment>
<protein>
    <recommendedName>
        <fullName evidence="3">Transposase domain-containing protein</fullName>
    </recommendedName>
</protein>
<reference evidence="1 2" key="2">
    <citation type="submission" date="2017-10" db="EMBL/GenBank/DDBJ databases">
        <title>Extensive intraspecific genome diversity in a model arbuscular mycorrhizal fungus.</title>
        <authorList>
            <person name="Chen E.C.H."/>
            <person name="Morin E."/>
            <person name="Baudet D."/>
            <person name="Noel J."/>
            <person name="Ndikumana S."/>
            <person name="Charron P."/>
            <person name="St-Onge C."/>
            <person name="Giorgi J."/>
            <person name="Grigoriev I.V."/>
            <person name="Roux C."/>
            <person name="Martin F.M."/>
            <person name="Corradi N."/>
        </authorList>
    </citation>
    <scope>NUCLEOTIDE SEQUENCE [LARGE SCALE GENOMIC DNA]</scope>
    <source>
        <strain evidence="1 2">C2</strain>
    </source>
</reference>
<dbReference type="PANTHER" id="PTHR46579:SF2">
    <property type="entry name" value="C2H2-TYPE DOMAIN-CONTAINING PROTEIN"/>
    <property type="match status" value="1"/>
</dbReference>
<accession>A0A2N1MN14</accession>
<dbReference type="EMBL" id="LLXL01001747">
    <property type="protein sequence ID" value="PKK63025.1"/>
    <property type="molecule type" value="Genomic_DNA"/>
</dbReference>
<organism evidence="1 2">
    <name type="scientific">Rhizophagus irregularis</name>
    <dbReference type="NCBI Taxonomy" id="588596"/>
    <lineage>
        <taxon>Eukaryota</taxon>
        <taxon>Fungi</taxon>
        <taxon>Fungi incertae sedis</taxon>
        <taxon>Mucoromycota</taxon>
        <taxon>Glomeromycotina</taxon>
        <taxon>Glomeromycetes</taxon>
        <taxon>Glomerales</taxon>
        <taxon>Glomeraceae</taxon>
        <taxon>Rhizophagus</taxon>
    </lineage>
</organism>
<dbReference type="VEuPathDB" id="FungiDB:RhiirA1_481143"/>
<sequence>MDEFKVPADLGRIPGKVDCGDGFSNFTADQWQIFFTIYAMVSLWEHLSENDRKILVNFVRICLISVSRIVEVDFMREAHQRLINLVKLIEENYGRDKITPNLHLSLHLCECSLDYGPLYTFWCFSFERMNGMLGSFPNSRRKIEPEIMRRLMFDNQISNIINSGVELKGLDLISNRSSVGSLSEADQFSADEMRRFWLTSRNIHESTTTGKEAFPGEMLRPVFNDIVMSSDMLDLIVEYYMASYETMEFRKPFREGAEDSIIVQVKMNQFGRCQIGSEIFSSLISSRHVKSSFILAKFMTESGDIDCYPGQVQYFFTHAVNLPDGVRDDEICNVELWGTEFYPESRDCIIPVHHILGRFIPTKY</sequence>
<proteinExistence type="predicted"/>